<dbReference type="PANTHER" id="PTHR47893:SF1">
    <property type="entry name" value="REGULATORY PROTEIN PCHR"/>
    <property type="match status" value="1"/>
</dbReference>
<reference evidence="6" key="1">
    <citation type="journal article" date="2019" name="Int. J. Syst. Evol. Microbiol.">
        <title>The Global Catalogue of Microorganisms (GCM) 10K type strain sequencing project: providing services to taxonomists for standard genome sequencing and annotation.</title>
        <authorList>
            <consortium name="The Broad Institute Genomics Platform"/>
            <consortium name="The Broad Institute Genome Sequencing Center for Infectious Disease"/>
            <person name="Wu L."/>
            <person name="Ma J."/>
        </authorList>
    </citation>
    <scope>NUCLEOTIDE SEQUENCE [LARGE SCALE GENOMIC DNA]</scope>
    <source>
        <strain evidence="6">CGMCC 1.15422</strain>
    </source>
</reference>
<gene>
    <name evidence="5" type="ORF">GCM10011532_30310</name>
</gene>
<dbReference type="InterPro" id="IPR009057">
    <property type="entry name" value="Homeodomain-like_sf"/>
</dbReference>
<dbReference type="EMBL" id="BMIX01000009">
    <property type="protein sequence ID" value="GGG44212.1"/>
    <property type="molecule type" value="Genomic_DNA"/>
</dbReference>
<dbReference type="Proteomes" id="UP000605733">
    <property type="component" value="Unassembled WGS sequence"/>
</dbReference>
<evidence type="ECO:0000313" key="5">
    <source>
        <dbReference type="EMBL" id="GGG44212.1"/>
    </source>
</evidence>
<evidence type="ECO:0000256" key="1">
    <source>
        <dbReference type="ARBA" id="ARBA00023015"/>
    </source>
</evidence>
<dbReference type="Pfam" id="PF12833">
    <property type="entry name" value="HTH_18"/>
    <property type="match status" value="1"/>
</dbReference>
<protein>
    <submittedName>
        <fullName evidence="5">AraC family transcriptional regulator</fullName>
    </submittedName>
</protein>
<dbReference type="InterPro" id="IPR053142">
    <property type="entry name" value="PchR_regulatory_protein"/>
</dbReference>
<proteinExistence type="predicted"/>
<evidence type="ECO:0000256" key="3">
    <source>
        <dbReference type="ARBA" id="ARBA00023163"/>
    </source>
</evidence>
<dbReference type="Gene3D" id="1.10.10.60">
    <property type="entry name" value="Homeodomain-like"/>
    <property type="match status" value="2"/>
</dbReference>
<dbReference type="SMART" id="SM00342">
    <property type="entry name" value="HTH_ARAC"/>
    <property type="match status" value="1"/>
</dbReference>
<dbReference type="SUPFAM" id="SSF46689">
    <property type="entry name" value="Homeodomain-like"/>
    <property type="match status" value="1"/>
</dbReference>
<evidence type="ECO:0000256" key="2">
    <source>
        <dbReference type="ARBA" id="ARBA00023125"/>
    </source>
</evidence>
<feature type="domain" description="HTH araC/xylS-type" evidence="4">
    <location>
        <begin position="236"/>
        <end position="334"/>
    </location>
</feature>
<keyword evidence="1" id="KW-0805">Transcription regulation</keyword>
<organism evidence="5 6">
    <name type="scientific">Christiangramia forsetii</name>
    <dbReference type="NCBI Taxonomy" id="411153"/>
    <lineage>
        <taxon>Bacteria</taxon>
        <taxon>Pseudomonadati</taxon>
        <taxon>Bacteroidota</taxon>
        <taxon>Flavobacteriia</taxon>
        <taxon>Flavobacteriales</taxon>
        <taxon>Flavobacteriaceae</taxon>
        <taxon>Christiangramia</taxon>
    </lineage>
</organism>
<dbReference type="InterPro" id="IPR018060">
    <property type="entry name" value="HTH_AraC"/>
</dbReference>
<keyword evidence="6" id="KW-1185">Reference proteome</keyword>
<evidence type="ECO:0000313" key="6">
    <source>
        <dbReference type="Proteomes" id="UP000605733"/>
    </source>
</evidence>
<sequence length="337" mass="38707">MNIISIKAITARDIFNELAKKFNTTCTESYGEYALSLPSEIGSGHISGINFPNGVGLFKFDLEFKSEYCLDFCAEEIQPFKFIYLILGNLQHQFSNEEITHFLDQGQSVILGANYKSGNKILFPGNKKIKTVILDVDRKKFVKQLTFPLDEMDKIYHELFADTNAIRTHYHHTEYSLKMAHLVEELYRFKSSGLERTSFNGAKALELLTYMLMLYKDDSQAEGRQILRSKDLGKIKNVVRLIDRNIAELDNISQIADNEGISEVKLQEGFQILFNCTVHEYILSRRLETAMQLLLKTDKSISEIVYAIGLNSRSHFSKIFKERYGVPPKNIRLNTKT</sequence>
<evidence type="ECO:0000259" key="4">
    <source>
        <dbReference type="PROSITE" id="PS01124"/>
    </source>
</evidence>
<dbReference type="PROSITE" id="PS01124">
    <property type="entry name" value="HTH_ARAC_FAMILY_2"/>
    <property type="match status" value="1"/>
</dbReference>
<comment type="caution">
    <text evidence="5">The sequence shown here is derived from an EMBL/GenBank/DDBJ whole genome shotgun (WGS) entry which is preliminary data.</text>
</comment>
<dbReference type="PRINTS" id="PR00032">
    <property type="entry name" value="HTHARAC"/>
</dbReference>
<dbReference type="RefSeq" id="WP_011709797.1">
    <property type="nucleotide sequence ID" value="NZ_BMIX01000009.1"/>
</dbReference>
<keyword evidence="3" id="KW-0804">Transcription</keyword>
<name>A0ABQ1WUK5_9FLAO</name>
<dbReference type="InterPro" id="IPR020449">
    <property type="entry name" value="Tscrpt_reg_AraC-type_HTH"/>
</dbReference>
<keyword evidence="2" id="KW-0238">DNA-binding</keyword>
<dbReference type="PANTHER" id="PTHR47893">
    <property type="entry name" value="REGULATORY PROTEIN PCHR"/>
    <property type="match status" value="1"/>
</dbReference>
<accession>A0ABQ1WUK5</accession>